<keyword evidence="1" id="KW-1133">Transmembrane helix</keyword>
<evidence type="ECO:0000313" key="2">
    <source>
        <dbReference type="EMBL" id="SQH73106.1"/>
    </source>
</evidence>
<proteinExistence type="predicted"/>
<feature type="transmembrane region" description="Helical" evidence="1">
    <location>
        <begin position="75"/>
        <end position="94"/>
    </location>
</feature>
<dbReference type="EMBL" id="LS483447">
    <property type="protein sequence ID" value="SQH73106.1"/>
    <property type="molecule type" value="Genomic_DNA"/>
</dbReference>
<feature type="transmembrane region" description="Helical" evidence="1">
    <location>
        <begin position="52"/>
        <end position="69"/>
    </location>
</feature>
<keyword evidence="1" id="KW-0472">Membrane</keyword>
<evidence type="ECO:0000256" key="1">
    <source>
        <dbReference type="SAM" id="Phobius"/>
    </source>
</evidence>
<dbReference type="Proteomes" id="UP000249300">
    <property type="component" value="Chromosome 1"/>
</dbReference>
<evidence type="ECO:0000313" key="3">
    <source>
        <dbReference type="Proteomes" id="UP000249300"/>
    </source>
</evidence>
<protein>
    <submittedName>
        <fullName evidence="2">Rod shape-determining protein MreD</fullName>
    </submittedName>
</protein>
<dbReference type="RefSeq" id="WP_042225868.1">
    <property type="nucleotide sequence ID" value="NZ_LS483447.1"/>
</dbReference>
<keyword evidence="3" id="KW-1185">Reference proteome</keyword>
<feature type="transmembrane region" description="Helical" evidence="1">
    <location>
        <begin position="148"/>
        <end position="165"/>
    </location>
</feature>
<sequence length="174" mass="19564">MDAKQHLSCILSAVLLALCQVWLFSPVSLFGFATPLVYVYILLMIPHRASPLTTLLYGFFCGMLVDILGNSPGLHTAALTATAFLRNYIAVLFVSDDIELKHLRPGLRLMGGRFYLFLFLLSGLHTLLVFLLDAWSLFDPLHFVTRTVSSWVATYIFLLLLHLLFGGQKANHRH</sequence>
<feature type="transmembrane region" description="Helical" evidence="1">
    <location>
        <begin position="114"/>
        <end position="136"/>
    </location>
</feature>
<dbReference type="KEGG" id="pcre:NCTC12858_00950"/>
<gene>
    <name evidence="2" type="ORF">NCTC12858_00950</name>
</gene>
<organism evidence="2 3">
    <name type="scientific">Porphyromonas crevioricanis</name>
    <dbReference type="NCBI Taxonomy" id="393921"/>
    <lineage>
        <taxon>Bacteria</taxon>
        <taxon>Pseudomonadati</taxon>
        <taxon>Bacteroidota</taxon>
        <taxon>Bacteroidia</taxon>
        <taxon>Bacteroidales</taxon>
        <taxon>Porphyromonadaceae</taxon>
        <taxon>Porphyromonas</taxon>
    </lineage>
</organism>
<dbReference type="AlphaFoldDB" id="A0A2X4PGS9"/>
<name>A0A2X4PGS9_9PORP</name>
<accession>A0A2X4PGS9</accession>
<keyword evidence="1" id="KW-0812">Transmembrane</keyword>
<feature type="transmembrane region" description="Helical" evidence="1">
    <location>
        <begin position="29"/>
        <end position="45"/>
    </location>
</feature>
<reference evidence="2 3" key="1">
    <citation type="submission" date="2018-06" db="EMBL/GenBank/DDBJ databases">
        <authorList>
            <consortium name="Pathogen Informatics"/>
            <person name="Doyle S."/>
        </authorList>
    </citation>
    <scope>NUCLEOTIDE SEQUENCE [LARGE SCALE GENOMIC DNA]</scope>
    <source>
        <strain evidence="2 3">NCTC12858</strain>
    </source>
</reference>